<dbReference type="Proteomes" id="UP000296352">
    <property type="component" value="Chromosome"/>
</dbReference>
<keyword evidence="1 6" id="KW-0645">Protease</keyword>
<protein>
    <submittedName>
        <fullName evidence="6">Serine protease HtrA</fullName>
    </submittedName>
</protein>
<dbReference type="PANTHER" id="PTHR43343:SF3">
    <property type="entry name" value="PROTEASE DO-LIKE 8, CHLOROPLASTIC"/>
    <property type="match status" value="1"/>
</dbReference>
<dbReference type="InterPro" id="IPR036034">
    <property type="entry name" value="PDZ_sf"/>
</dbReference>
<reference evidence="6 7" key="1">
    <citation type="submission" date="2019-04" db="EMBL/GenBank/DDBJ databases">
        <title>Corynebacterium endometrii sp. nov., isolated from the uterus of a cow with endometritis.</title>
        <authorList>
            <person name="Ballas P."/>
            <person name="Ruckert C."/>
            <person name="Wagener K."/>
            <person name="Drillich M."/>
            <person name="Kaempfer P."/>
            <person name="Busse H.-J."/>
            <person name="Ehling-Schulz M."/>
        </authorList>
    </citation>
    <scope>NUCLEOTIDE SEQUENCE [LARGE SCALE GENOMIC DNA]</scope>
    <source>
        <strain evidence="6 7">LMM-1653</strain>
    </source>
</reference>
<feature type="region of interest" description="Disordered" evidence="3">
    <location>
        <begin position="14"/>
        <end position="138"/>
    </location>
</feature>
<keyword evidence="7" id="KW-1185">Reference proteome</keyword>
<feature type="transmembrane region" description="Helical" evidence="4">
    <location>
        <begin position="162"/>
        <end position="184"/>
    </location>
</feature>
<dbReference type="Gene3D" id="2.40.10.120">
    <property type="match status" value="1"/>
</dbReference>
<dbReference type="Gene3D" id="2.30.42.10">
    <property type="match status" value="1"/>
</dbReference>
<evidence type="ECO:0000313" key="7">
    <source>
        <dbReference type="Proteomes" id="UP000296352"/>
    </source>
</evidence>
<dbReference type="EMBL" id="CP039247">
    <property type="protein sequence ID" value="QCB28035.1"/>
    <property type="molecule type" value="Genomic_DNA"/>
</dbReference>
<feature type="domain" description="PDZ" evidence="5">
    <location>
        <begin position="433"/>
        <end position="506"/>
    </location>
</feature>
<organism evidence="6 7">
    <name type="scientific">Corynebacterium endometrii</name>
    <dbReference type="NCBI Taxonomy" id="2488819"/>
    <lineage>
        <taxon>Bacteria</taxon>
        <taxon>Bacillati</taxon>
        <taxon>Actinomycetota</taxon>
        <taxon>Actinomycetes</taxon>
        <taxon>Mycobacteriales</taxon>
        <taxon>Corynebacteriaceae</taxon>
        <taxon>Corynebacterium</taxon>
    </lineage>
</organism>
<keyword evidence="4" id="KW-0812">Transmembrane</keyword>
<dbReference type="PANTHER" id="PTHR43343">
    <property type="entry name" value="PEPTIDASE S12"/>
    <property type="match status" value="1"/>
</dbReference>
<dbReference type="GO" id="GO:0006508">
    <property type="term" value="P:proteolysis"/>
    <property type="evidence" value="ECO:0007669"/>
    <property type="project" value="UniProtKB-KW"/>
</dbReference>
<dbReference type="SUPFAM" id="SSF50156">
    <property type="entry name" value="PDZ domain-like"/>
    <property type="match status" value="1"/>
</dbReference>
<sequence length="520" mass="53056">MLFINQSEGRCIIVSMNNDDPKATPEPSNNQGQREDFWTDSRPAGAQDSRTPRAAQDGVEPEPSPNSPYKGWTRHNSDHETPAPAPATGGSTGAEGRATATPPSGRGQRHGGDELATGNQSPKAGPAPAAGSVGVPTAVGPSGAPVPVQAVSRQKEKKKVGLGTALALMLVGSIAVGSITGLVVGNRGQTGVNGSSTAVVNEVLNREPAGNDAPPAEGSIEAVASRVLPAVVSIQVATRRSQAEGSGSIISPDGYVLTNHHVVEGGEDDQSLIQVTMNDGSKYEAEFVASDVNTDVGIIKIKDASELPYLEFGDSNSLHVGQEVVAVGSPLGLNATVTSGIVSAMNRPVRASQGGGESSLIDAVQTDAAVNPGNSGGPLVDLNGNLVGMNSMIASLSQGGGEAGSIGLGFAIPSNFAKRMADQLINSGEVKHPMLGVINVDARSRGGGALILEVEPDSPAERAGLKKGDVVTKLGDRLIENSDSLIAAVRSLDFGATTNLEVRSEGENESRSVEVTVTSE</sequence>
<evidence type="ECO:0000313" key="6">
    <source>
        <dbReference type="EMBL" id="QCB28035.1"/>
    </source>
</evidence>
<evidence type="ECO:0000256" key="4">
    <source>
        <dbReference type="SAM" id="Phobius"/>
    </source>
</evidence>
<dbReference type="Pfam" id="PF13365">
    <property type="entry name" value="Trypsin_2"/>
    <property type="match status" value="1"/>
</dbReference>
<dbReference type="KEGG" id="cee:CENDO_03710"/>
<dbReference type="AlphaFoldDB" id="A0A4P7QEJ0"/>
<keyword evidence="4" id="KW-1133">Transmembrane helix</keyword>
<accession>A0A4P7QEJ0</accession>
<evidence type="ECO:0000256" key="3">
    <source>
        <dbReference type="SAM" id="MobiDB-lite"/>
    </source>
</evidence>
<dbReference type="SUPFAM" id="SSF50494">
    <property type="entry name" value="Trypsin-like serine proteases"/>
    <property type="match status" value="1"/>
</dbReference>
<evidence type="ECO:0000256" key="2">
    <source>
        <dbReference type="ARBA" id="ARBA00022801"/>
    </source>
</evidence>
<dbReference type="SMART" id="SM00228">
    <property type="entry name" value="PDZ"/>
    <property type="match status" value="1"/>
</dbReference>
<evidence type="ECO:0000256" key="1">
    <source>
        <dbReference type="ARBA" id="ARBA00022670"/>
    </source>
</evidence>
<keyword evidence="4" id="KW-0472">Membrane</keyword>
<keyword evidence="2" id="KW-0378">Hydrolase</keyword>
<gene>
    <name evidence="6" type="primary">htrA</name>
    <name evidence="6" type="ORF">CENDO_03710</name>
</gene>
<dbReference type="InterPro" id="IPR009003">
    <property type="entry name" value="Peptidase_S1_PA"/>
</dbReference>
<dbReference type="GO" id="GO:0004252">
    <property type="term" value="F:serine-type endopeptidase activity"/>
    <property type="evidence" value="ECO:0007669"/>
    <property type="project" value="InterPro"/>
</dbReference>
<name>A0A4P7QEJ0_9CORY</name>
<dbReference type="InterPro" id="IPR001478">
    <property type="entry name" value="PDZ"/>
</dbReference>
<dbReference type="InterPro" id="IPR051201">
    <property type="entry name" value="Chloro_Bact_Ser_Proteases"/>
</dbReference>
<dbReference type="PRINTS" id="PR00834">
    <property type="entry name" value="PROTEASES2C"/>
</dbReference>
<dbReference type="Pfam" id="PF13180">
    <property type="entry name" value="PDZ_2"/>
    <property type="match status" value="1"/>
</dbReference>
<proteinExistence type="predicted"/>
<dbReference type="InterPro" id="IPR001940">
    <property type="entry name" value="Peptidase_S1C"/>
</dbReference>
<evidence type="ECO:0000259" key="5">
    <source>
        <dbReference type="SMART" id="SM00228"/>
    </source>
</evidence>
<feature type="compositionally biased region" description="Low complexity" evidence="3">
    <location>
        <begin position="121"/>
        <end position="138"/>
    </location>
</feature>